<keyword evidence="1" id="KW-0175">Coiled coil</keyword>
<dbReference type="InterPro" id="IPR004401">
    <property type="entry name" value="YbaB/EbfC"/>
</dbReference>
<evidence type="ECO:0000313" key="4">
    <source>
        <dbReference type="Proteomes" id="UP000295087"/>
    </source>
</evidence>
<dbReference type="Gene3D" id="3.30.1310.10">
    <property type="entry name" value="Nucleoid-associated protein YbaB-like domain"/>
    <property type="match status" value="1"/>
</dbReference>
<evidence type="ECO:0000256" key="2">
    <source>
        <dbReference type="SAM" id="MobiDB-lite"/>
    </source>
</evidence>
<evidence type="ECO:0000256" key="1">
    <source>
        <dbReference type="SAM" id="Coils"/>
    </source>
</evidence>
<protein>
    <submittedName>
        <fullName evidence="3">YbaB/EbfC DNA-binding family protein</fullName>
    </submittedName>
</protein>
<sequence length="217" mass="23064">MDDLTDAADDLARWAQDLERKSQRYQELHTKMAEVSVTDTSADGRIAVTVDANGCTTAVTLTAGVRGMDPSAVAAELMACTRRAQARLRDRVSGLVHEVVGADEAGAAIVGQYTERFPDPLDSEQAPVAAAPPPPPVAAWPPVEPEVPAARKPDRDRVVAPVEPDEEDLFYQRKSGCSSAISAAANIRGTERGGAASKQFETRCAGSIGFAFRRESA</sequence>
<accession>A0A4R6PRG8</accession>
<gene>
    <name evidence="3" type="ORF">DFR75_101282</name>
</gene>
<keyword evidence="4" id="KW-1185">Reference proteome</keyword>
<dbReference type="Pfam" id="PF02575">
    <property type="entry name" value="YbaB_DNA_bd"/>
    <property type="match status" value="1"/>
</dbReference>
<feature type="coiled-coil region" evidence="1">
    <location>
        <begin position="1"/>
        <end position="31"/>
    </location>
</feature>
<organism evidence="3 4">
    <name type="scientific">Nocardia ignorata</name>
    <dbReference type="NCBI Taxonomy" id="145285"/>
    <lineage>
        <taxon>Bacteria</taxon>
        <taxon>Bacillati</taxon>
        <taxon>Actinomycetota</taxon>
        <taxon>Actinomycetes</taxon>
        <taxon>Mycobacteriales</taxon>
        <taxon>Nocardiaceae</taxon>
        <taxon>Nocardia</taxon>
    </lineage>
</organism>
<proteinExistence type="predicted"/>
<dbReference type="InterPro" id="IPR036894">
    <property type="entry name" value="YbaB-like_sf"/>
</dbReference>
<feature type="region of interest" description="Disordered" evidence="2">
    <location>
        <begin position="146"/>
        <end position="165"/>
    </location>
</feature>
<comment type="caution">
    <text evidence="3">The sequence shown here is derived from an EMBL/GenBank/DDBJ whole genome shotgun (WGS) entry which is preliminary data.</text>
</comment>
<name>A0A4R6PRG8_NOCIG</name>
<evidence type="ECO:0000313" key="3">
    <source>
        <dbReference type="EMBL" id="TDP41184.1"/>
    </source>
</evidence>
<dbReference type="RefSeq" id="WP_067491921.1">
    <property type="nucleotide sequence ID" value="NZ_SNXK01000001.1"/>
</dbReference>
<dbReference type="GO" id="GO:0003677">
    <property type="term" value="F:DNA binding"/>
    <property type="evidence" value="ECO:0007669"/>
    <property type="project" value="UniProtKB-KW"/>
</dbReference>
<feature type="compositionally biased region" description="Basic and acidic residues" evidence="2">
    <location>
        <begin position="149"/>
        <end position="158"/>
    </location>
</feature>
<dbReference type="AlphaFoldDB" id="A0A4R6PRG8"/>
<dbReference type="Proteomes" id="UP000295087">
    <property type="component" value="Unassembled WGS sequence"/>
</dbReference>
<dbReference type="EMBL" id="SNXK01000001">
    <property type="protein sequence ID" value="TDP41184.1"/>
    <property type="molecule type" value="Genomic_DNA"/>
</dbReference>
<reference evidence="3 4" key="1">
    <citation type="submission" date="2019-03" db="EMBL/GenBank/DDBJ databases">
        <title>Genomic Encyclopedia of Type Strains, Phase IV (KMG-IV): sequencing the most valuable type-strain genomes for metagenomic binning, comparative biology and taxonomic classification.</title>
        <authorList>
            <person name="Goeker M."/>
        </authorList>
    </citation>
    <scope>NUCLEOTIDE SEQUENCE [LARGE SCALE GENOMIC DNA]</scope>
    <source>
        <strain evidence="3 4">DSM 44496</strain>
    </source>
</reference>
<dbReference type="SUPFAM" id="SSF82607">
    <property type="entry name" value="YbaB-like"/>
    <property type="match status" value="1"/>
</dbReference>
<keyword evidence="3" id="KW-0238">DNA-binding</keyword>